<reference evidence="2" key="1">
    <citation type="submission" date="2022-08" db="EMBL/GenBank/DDBJ databases">
        <title>A Global Phylogenomic Analysis of the Shiitake Genus Lentinula.</title>
        <authorList>
            <consortium name="DOE Joint Genome Institute"/>
            <person name="Sierra-Patev S."/>
            <person name="Min B."/>
            <person name="Naranjo-Ortiz M."/>
            <person name="Looney B."/>
            <person name="Konkel Z."/>
            <person name="Slot J.C."/>
            <person name="Sakamoto Y."/>
            <person name="Steenwyk J.L."/>
            <person name="Rokas A."/>
            <person name="Carro J."/>
            <person name="Camarero S."/>
            <person name="Ferreira P."/>
            <person name="Molpeceres G."/>
            <person name="Ruiz-Duenas F.J."/>
            <person name="Serrano A."/>
            <person name="Henrissat B."/>
            <person name="Drula E."/>
            <person name="Hughes K.W."/>
            <person name="Mata J.L."/>
            <person name="Ishikawa N.K."/>
            <person name="Vargas-Isla R."/>
            <person name="Ushijima S."/>
            <person name="Smith C.A."/>
            <person name="Ahrendt S."/>
            <person name="Andreopoulos W."/>
            <person name="He G."/>
            <person name="Labutti K."/>
            <person name="Lipzen A."/>
            <person name="Ng V."/>
            <person name="Riley R."/>
            <person name="Sandor L."/>
            <person name="Barry K."/>
            <person name="Martinez A.T."/>
            <person name="Xiao Y."/>
            <person name="Gibbons J.G."/>
            <person name="Terashima K."/>
            <person name="Grigoriev I.V."/>
            <person name="Hibbett D.S."/>
        </authorList>
    </citation>
    <scope>NUCLEOTIDE SEQUENCE</scope>
    <source>
        <strain evidence="2">JLM2183</strain>
    </source>
</reference>
<comment type="caution">
    <text evidence="2">The sequence shown here is derived from an EMBL/GenBank/DDBJ whole genome shotgun (WGS) entry which is preliminary data.</text>
</comment>
<dbReference type="OrthoDB" id="3171382at2759"/>
<evidence type="ECO:0000313" key="2">
    <source>
        <dbReference type="EMBL" id="KAJ4483636.1"/>
    </source>
</evidence>
<feature type="region of interest" description="Disordered" evidence="1">
    <location>
        <begin position="234"/>
        <end position="281"/>
    </location>
</feature>
<feature type="region of interest" description="Disordered" evidence="1">
    <location>
        <begin position="99"/>
        <end position="119"/>
    </location>
</feature>
<dbReference type="AlphaFoldDB" id="A0A9W9DSV0"/>
<organism evidence="2 3">
    <name type="scientific">Lentinula aciculospora</name>
    <dbReference type="NCBI Taxonomy" id="153920"/>
    <lineage>
        <taxon>Eukaryota</taxon>
        <taxon>Fungi</taxon>
        <taxon>Dikarya</taxon>
        <taxon>Basidiomycota</taxon>
        <taxon>Agaricomycotina</taxon>
        <taxon>Agaricomycetes</taxon>
        <taxon>Agaricomycetidae</taxon>
        <taxon>Agaricales</taxon>
        <taxon>Marasmiineae</taxon>
        <taxon>Omphalotaceae</taxon>
        <taxon>Lentinula</taxon>
    </lineage>
</organism>
<dbReference type="EMBL" id="JAOTPV010000004">
    <property type="protein sequence ID" value="KAJ4483636.1"/>
    <property type="molecule type" value="Genomic_DNA"/>
</dbReference>
<evidence type="ECO:0000313" key="3">
    <source>
        <dbReference type="Proteomes" id="UP001150266"/>
    </source>
</evidence>
<feature type="region of interest" description="Disordered" evidence="1">
    <location>
        <begin position="1"/>
        <end position="24"/>
    </location>
</feature>
<proteinExistence type="predicted"/>
<name>A0A9W9DSV0_9AGAR</name>
<sequence length="379" mass="42207">MASSSSSQSPPNQQQTQPRGPAFAKWPTVKIFMPPQGRFSPKRDEWCITYCTQSITGRIHAAQPSCTTLCIRKVFEHEVRNVTGFKRHEMNVMGDDDDTIEAAGSKDKDKGVPEDNGKGRKVVRKKAVYALPPEGQPENVPKIFGGASSNATNLEANSLTVSTTPIPTTPMIKIRSWSPGYYLFTSMTIYGTFEHLASMSRDIPRQVARQKKLESMKREWIEYQEWTEKLQRGEIRSQEAEGREERQQEGNTGMDGNAGQTGEVDERKFLGPKRPPQPPPDYLSSTLLVPLPPASLSHLTSQLTSHILSPMSKFLKPSGRALELLRNDLQGGTYQQFASRVFSKAQTDEPAKLARRSWERLLEAWKGDGGDGKDGGIKG</sequence>
<feature type="compositionally biased region" description="Low complexity" evidence="1">
    <location>
        <begin position="1"/>
        <end position="18"/>
    </location>
</feature>
<protein>
    <submittedName>
        <fullName evidence="2">Uncharacterized protein</fullName>
    </submittedName>
</protein>
<dbReference type="Proteomes" id="UP001150266">
    <property type="component" value="Unassembled WGS sequence"/>
</dbReference>
<evidence type="ECO:0000256" key="1">
    <source>
        <dbReference type="SAM" id="MobiDB-lite"/>
    </source>
</evidence>
<feature type="compositionally biased region" description="Basic and acidic residues" evidence="1">
    <location>
        <begin position="234"/>
        <end position="248"/>
    </location>
</feature>
<keyword evidence="3" id="KW-1185">Reference proteome</keyword>
<feature type="compositionally biased region" description="Basic and acidic residues" evidence="1">
    <location>
        <begin position="104"/>
        <end position="118"/>
    </location>
</feature>
<gene>
    <name evidence="2" type="ORF">J3R30DRAFT_3450234</name>
</gene>
<accession>A0A9W9DSV0</accession>